<dbReference type="Pfam" id="PF01370">
    <property type="entry name" value="Epimerase"/>
    <property type="match status" value="1"/>
</dbReference>
<reference evidence="3 4" key="1">
    <citation type="submission" date="2020-04" db="EMBL/GenBank/DDBJ databases">
        <title>Ferrimonas sp. S7 isolated from sea water.</title>
        <authorList>
            <person name="Bae S.S."/>
            <person name="Baek K."/>
        </authorList>
    </citation>
    <scope>NUCLEOTIDE SEQUENCE [LARGE SCALE GENOMIC DNA]</scope>
    <source>
        <strain evidence="3 4">S7</strain>
    </source>
</reference>
<evidence type="ECO:0000256" key="1">
    <source>
        <dbReference type="ARBA" id="ARBA00004370"/>
    </source>
</evidence>
<dbReference type="AlphaFoldDB" id="A0A6H1U9Q0"/>
<dbReference type="EMBL" id="CP051180">
    <property type="protein sequence ID" value="QIZ75771.1"/>
    <property type="molecule type" value="Genomic_DNA"/>
</dbReference>
<dbReference type="Gene3D" id="3.40.50.720">
    <property type="entry name" value="NAD(P)-binding Rossmann-like Domain"/>
    <property type="match status" value="1"/>
</dbReference>
<dbReference type="InterPro" id="IPR001509">
    <property type="entry name" value="Epimerase_deHydtase"/>
</dbReference>
<dbReference type="GO" id="GO:0016020">
    <property type="term" value="C:membrane"/>
    <property type="evidence" value="ECO:0007669"/>
    <property type="project" value="UniProtKB-SubCell"/>
</dbReference>
<proteinExistence type="predicted"/>
<dbReference type="InterPro" id="IPR036291">
    <property type="entry name" value="NAD(P)-bd_dom_sf"/>
</dbReference>
<dbReference type="PANTHER" id="PTHR14097">
    <property type="entry name" value="OXIDOREDUCTASE HTATIP2"/>
    <property type="match status" value="1"/>
</dbReference>
<feature type="domain" description="NAD-dependent epimerase/dehydratase" evidence="2">
    <location>
        <begin position="3"/>
        <end position="115"/>
    </location>
</feature>
<dbReference type="KEGG" id="fes:HER31_01960"/>
<organism evidence="3 4">
    <name type="scientific">Ferrimonas lipolytica</name>
    <dbReference type="NCBI Taxonomy" id="2724191"/>
    <lineage>
        <taxon>Bacteria</taxon>
        <taxon>Pseudomonadati</taxon>
        <taxon>Pseudomonadota</taxon>
        <taxon>Gammaproteobacteria</taxon>
        <taxon>Alteromonadales</taxon>
        <taxon>Ferrimonadaceae</taxon>
        <taxon>Ferrimonas</taxon>
    </lineage>
</organism>
<evidence type="ECO:0000313" key="3">
    <source>
        <dbReference type="EMBL" id="QIZ75771.1"/>
    </source>
</evidence>
<dbReference type="PANTHER" id="PTHR14097:SF8">
    <property type="entry name" value="NAD(P)-BINDING DOMAIN-CONTAINING PROTEIN"/>
    <property type="match status" value="1"/>
</dbReference>
<sequence>MKVLIVGATGMVGQGALKACLESDDVSQVVLLVRNPITLVSSKVQQIKVADFEQIQHSDAFQALRDLDASFYCLGVTSAGLTEAQYLAINHGLTLKIAKLLKPHNPDLAFIYVSGTGTDRTEQGRAIWARVKGKTENDLERVGFAAFHAFRPGLIQPLDGIESKTNNYRLMYKLMTPLFPLLKRIAPNSYVTTRQMGNAMINAVRDRATPGIAEVKEIIQLAAGTAK</sequence>
<comment type="subcellular location">
    <subcellularLocation>
        <location evidence="1">Membrane</location>
    </subcellularLocation>
</comment>
<name>A0A6H1U9Q0_9GAMM</name>
<keyword evidence="4" id="KW-1185">Reference proteome</keyword>
<evidence type="ECO:0000259" key="2">
    <source>
        <dbReference type="Pfam" id="PF01370"/>
    </source>
</evidence>
<dbReference type="RefSeq" id="WP_168659032.1">
    <property type="nucleotide sequence ID" value="NZ_CP051180.1"/>
</dbReference>
<gene>
    <name evidence="3" type="ORF">HER31_01960</name>
</gene>
<accession>A0A6H1U9Q0</accession>
<dbReference type="Proteomes" id="UP000501602">
    <property type="component" value="Chromosome"/>
</dbReference>
<evidence type="ECO:0000313" key="4">
    <source>
        <dbReference type="Proteomes" id="UP000501602"/>
    </source>
</evidence>
<dbReference type="SUPFAM" id="SSF51735">
    <property type="entry name" value="NAD(P)-binding Rossmann-fold domains"/>
    <property type="match status" value="1"/>
</dbReference>
<protein>
    <submittedName>
        <fullName evidence="3">Epimerase</fullName>
    </submittedName>
</protein>